<dbReference type="PANTHER" id="PTHR23135">
    <property type="entry name" value="MUR LIGASE FAMILY MEMBER"/>
    <property type="match status" value="1"/>
</dbReference>
<name>A0A1F8H918_9BACT</name>
<dbReference type="InterPro" id="IPR004101">
    <property type="entry name" value="Mur_ligase_C"/>
</dbReference>
<gene>
    <name evidence="6" type="ORF">A3I39_01760</name>
</gene>
<keyword evidence="3" id="KW-0067">ATP-binding</keyword>
<feature type="domain" description="Mur ligase C-terminal" evidence="4">
    <location>
        <begin position="234"/>
        <end position="374"/>
    </location>
</feature>
<evidence type="ECO:0000256" key="3">
    <source>
        <dbReference type="ARBA" id="ARBA00022840"/>
    </source>
</evidence>
<evidence type="ECO:0000259" key="5">
    <source>
        <dbReference type="Pfam" id="PF08245"/>
    </source>
</evidence>
<reference evidence="6 7" key="1">
    <citation type="journal article" date="2016" name="Nat. Commun.">
        <title>Thousands of microbial genomes shed light on interconnected biogeochemical processes in an aquifer system.</title>
        <authorList>
            <person name="Anantharaman K."/>
            <person name="Brown C.T."/>
            <person name="Hug L.A."/>
            <person name="Sharon I."/>
            <person name="Castelle C.J."/>
            <person name="Probst A.J."/>
            <person name="Thomas B.C."/>
            <person name="Singh A."/>
            <person name="Wilkins M.J."/>
            <person name="Karaoz U."/>
            <person name="Brodie E.L."/>
            <person name="Williams K.H."/>
            <person name="Hubbard S.S."/>
            <person name="Banfield J.F."/>
        </authorList>
    </citation>
    <scope>NUCLEOTIDE SEQUENCE [LARGE SCALE GENOMIC DNA]</scope>
</reference>
<dbReference type="InterPro" id="IPR018109">
    <property type="entry name" value="Folylpolyglutamate_synth_CS"/>
</dbReference>
<proteinExistence type="predicted"/>
<dbReference type="AlphaFoldDB" id="A0A1F8H918"/>
<accession>A0A1F8H918</accession>
<dbReference type="Gene3D" id="3.40.1190.10">
    <property type="entry name" value="Mur-like, catalytic domain"/>
    <property type="match status" value="1"/>
</dbReference>
<dbReference type="InterPro" id="IPR013221">
    <property type="entry name" value="Mur_ligase_cen"/>
</dbReference>
<sequence>MEQILSFFRRLVPAPIFNFFQPLYHYKLALLGALFYRLPSRQVKVLAVTGTKGKTTVCELLNFVLNETGHKSVVSSTLRSERSTPGRFALQKFLRDAVKQKCEYAVVEMTSQAVLQYRHKFIKLEALIYTGIHPEHIEAHGSFQNYLNAKIEIAKTRPRIIVANMEDEHGQKFLQYAREQKVSYKFADWAGYETNLLGDFNKLNVLAVAKLCLALGLPEAKVREAISKFEGVPGRVEFVPNYLGIDVVVDYAHTPGSLQAIYEAMSQNSKSEARNSKLICVLGACGGGRDKWKRPEFGKLANQYCAKIILTDEDPYDEDPKVIVDEIATGITDKSKLEIELDRRKAISRALHLAVVPPFGGGTASPVVLITGKGTDNYIHGPRGHNLPWSDKRVAEEELAKVR</sequence>
<keyword evidence="1" id="KW-0436">Ligase</keyword>
<evidence type="ECO:0000256" key="1">
    <source>
        <dbReference type="ARBA" id="ARBA00022598"/>
    </source>
</evidence>
<organism evidence="6 7">
    <name type="scientific">Candidatus Yanofskybacteria bacterium RIFCSPLOWO2_02_FULL_47_9b</name>
    <dbReference type="NCBI Taxonomy" id="1802708"/>
    <lineage>
        <taxon>Bacteria</taxon>
        <taxon>Candidatus Yanofskyibacteriota</taxon>
    </lineage>
</organism>
<evidence type="ECO:0000259" key="4">
    <source>
        <dbReference type="Pfam" id="PF02875"/>
    </source>
</evidence>
<evidence type="ECO:0008006" key="8">
    <source>
        <dbReference type="Google" id="ProtNLM"/>
    </source>
</evidence>
<dbReference type="EMBL" id="MGKW01000031">
    <property type="protein sequence ID" value="OGN33389.1"/>
    <property type="molecule type" value="Genomic_DNA"/>
</dbReference>
<dbReference type="Pfam" id="PF02875">
    <property type="entry name" value="Mur_ligase_C"/>
    <property type="match status" value="1"/>
</dbReference>
<dbReference type="GO" id="GO:0004326">
    <property type="term" value="F:tetrahydrofolylpolyglutamate synthase activity"/>
    <property type="evidence" value="ECO:0007669"/>
    <property type="project" value="InterPro"/>
</dbReference>
<evidence type="ECO:0000256" key="2">
    <source>
        <dbReference type="ARBA" id="ARBA00022741"/>
    </source>
</evidence>
<comment type="caution">
    <text evidence="6">The sequence shown here is derived from an EMBL/GenBank/DDBJ whole genome shotgun (WGS) entry which is preliminary data.</text>
</comment>
<evidence type="ECO:0000313" key="6">
    <source>
        <dbReference type="EMBL" id="OGN33389.1"/>
    </source>
</evidence>
<dbReference type="Proteomes" id="UP000178155">
    <property type="component" value="Unassembled WGS sequence"/>
</dbReference>
<dbReference type="InterPro" id="IPR036615">
    <property type="entry name" value="Mur_ligase_C_dom_sf"/>
</dbReference>
<protein>
    <recommendedName>
        <fullName evidence="8">Mur ligase central domain-containing protein</fullName>
    </recommendedName>
</protein>
<dbReference type="Gene3D" id="3.90.190.20">
    <property type="entry name" value="Mur ligase, C-terminal domain"/>
    <property type="match status" value="1"/>
</dbReference>
<evidence type="ECO:0000313" key="7">
    <source>
        <dbReference type="Proteomes" id="UP000178155"/>
    </source>
</evidence>
<keyword evidence="2" id="KW-0547">Nucleotide-binding</keyword>
<dbReference type="PANTHER" id="PTHR23135:SF4">
    <property type="entry name" value="UDP-N-ACETYLMURAMOYL-L-ALANYL-D-GLUTAMATE--2,6-DIAMINOPIMELATE LIGASE MURE HOMOLOG, CHLOROPLASTIC"/>
    <property type="match status" value="1"/>
</dbReference>
<dbReference type="SUPFAM" id="SSF53244">
    <property type="entry name" value="MurD-like peptide ligases, peptide-binding domain"/>
    <property type="match status" value="1"/>
</dbReference>
<dbReference type="PROSITE" id="PS01011">
    <property type="entry name" value="FOLYLPOLYGLU_SYNT_1"/>
    <property type="match status" value="1"/>
</dbReference>
<dbReference type="GO" id="GO:0005524">
    <property type="term" value="F:ATP binding"/>
    <property type="evidence" value="ECO:0007669"/>
    <property type="project" value="UniProtKB-KW"/>
</dbReference>
<dbReference type="SUPFAM" id="SSF53623">
    <property type="entry name" value="MurD-like peptide ligases, catalytic domain"/>
    <property type="match status" value="1"/>
</dbReference>
<feature type="domain" description="Mur ligase central" evidence="5">
    <location>
        <begin position="48"/>
        <end position="183"/>
    </location>
</feature>
<dbReference type="InterPro" id="IPR036565">
    <property type="entry name" value="Mur-like_cat_sf"/>
</dbReference>
<dbReference type="Pfam" id="PF08245">
    <property type="entry name" value="Mur_ligase_M"/>
    <property type="match status" value="1"/>
</dbReference>